<protein>
    <submittedName>
        <fullName evidence="1">Uncharacterized protein</fullName>
    </submittedName>
</protein>
<keyword evidence="2" id="KW-1185">Reference proteome</keyword>
<evidence type="ECO:0000313" key="2">
    <source>
        <dbReference type="Proteomes" id="UP000184275"/>
    </source>
</evidence>
<dbReference type="AlphaFoldDB" id="A0A1M6WTS1"/>
<sequence length="79" mass="8964">MEDLVLTIPTQDLGIMETLAARMGWTVRSKRSIVQKFVDSCPKTPMMTDEEIAAEVNTVRYGKSYKSPDCFYNPLKTCL</sequence>
<accession>A0A1M6WTS1</accession>
<organism evidence="1 2">
    <name type="scientific">Fibrobacter intestinalis</name>
    <dbReference type="NCBI Taxonomy" id="28122"/>
    <lineage>
        <taxon>Bacteria</taxon>
        <taxon>Pseudomonadati</taxon>
        <taxon>Fibrobacterota</taxon>
        <taxon>Fibrobacteria</taxon>
        <taxon>Fibrobacterales</taxon>
        <taxon>Fibrobacteraceae</taxon>
        <taxon>Fibrobacter</taxon>
    </lineage>
</organism>
<name>A0A1M6WTS1_9BACT</name>
<reference evidence="2" key="1">
    <citation type="submission" date="2016-11" db="EMBL/GenBank/DDBJ databases">
        <authorList>
            <person name="Varghese N."/>
            <person name="Submissions S."/>
        </authorList>
    </citation>
    <scope>NUCLEOTIDE SEQUENCE [LARGE SCALE GENOMIC DNA]</scope>
    <source>
        <strain evidence="2">UWOS</strain>
    </source>
</reference>
<dbReference type="EMBL" id="FRAW01000027">
    <property type="protein sequence ID" value="SHK97123.1"/>
    <property type="molecule type" value="Genomic_DNA"/>
</dbReference>
<gene>
    <name evidence="1" type="ORF">SAMN05720469_1274</name>
</gene>
<evidence type="ECO:0000313" key="1">
    <source>
        <dbReference type="EMBL" id="SHK97123.1"/>
    </source>
</evidence>
<dbReference type="Proteomes" id="UP000184275">
    <property type="component" value="Unassembled WGS sequence"/>
</dbReference>
<proteinExistence type="predicted"/>